<dbReference type="Proteomes" id="UP000824120">
    <property type="component" value="Chromosome 6"/>
</dbReference>
<organism evidence="1 2">
    <name type="scientific">Solanum commersonii</name>
    <name type="common">Commerson's wild potato</name>
    <name type="synonym">Commerson's nightshade</name>
    <dbReference type="NCBI Taxonomy" id="4109"/>
    <lineage>
        <taxon>Eukaryota</taxon>
        <taxon>Viridiplantae</taxon>
        <taxon>Streptophyta</taxon>
        <taxon>Embryophyta</taxon>
        <taxon>Tracheophyta</taxon>
        <taxon>Spermatophyta</taxon>
        <taxon>Magnoliopsida</taxon>
        <taxon>eudicotyledons</taxon>
        <taxon>Gunneridae</taxon>
        <taxon>Pentapetalae</taxon>
        <taxon>asterids</taxon>
        <taxon>lamiids</taxon>
        <taxon>Solanales</taxon>
        <taxon>Solanaceae</taxon>
        <taxon>Solanoideae</taxon>
        <taxon>Solaneae</taxon>
        <taxon>Solanum</taxon>
    </lineage>
</organism>
<evidence type="ECO:0000313" key="2">
    <source>
        <dbReference type="Proteomes" id="UP000824120"/>
    </source>
</evidence>
<gene>
    <name evidence="1" type="ORF">H5410_031942</name>
</gene>
<reference evidence="1 2" key="1">
    <citation type="submission" date="2020-09" db="EMBL/GenBank/DDBJ databases">
        <title>De no assembly of potato wild relative species, Solanum commersonii.</title>
        <authorList>
            <person name="Cho K."/>
        </authorList>
    </citation>
    <scope>NUCLEOTIDE SEQUENCE [LARGE SCALE GENOMIC DNA]</scope>
    <source>
        <strain evidence="1">LZ3.2</strain>
        <tissue evidence="1">Leaf</tissue>
    </source>
</reference>
<keyword evidence="2" id="KW-1185">Reference proteome</keyword>
<dbReference type="EMBL" id="JACXVP010000006">
    <property type="protein sequence ID" value="KAG5600572.1"/>
    <property type="molecule type" value="Genomic_DNA"/>
</dbReference>
<evidence type="ECO:0000313" key="1">
    <source>
        <dbReference type="EMBL" id="KAG5600572.1"/>
    </source>
</evidence>
<sequence length="142" mass="16277">MEQIGPDGQNDLFLRSNETREGKAPIFLNFHELRCHFFQKFTWMSIKTLVIEPVATDSQNSLFSRSTEPRSSLPSFLVFRNSDVIFEKVTRPSIKTLAMNPINPHGQNGPFSNLRIFTLAMDLFGDDDTKDPISRSNEPRSR</sequence>
<protein>
    <submittedName>
        <fullName evidence="1">Uncharacterized protein</fullName>
    </submittedName>
</protein>
<proteinExistence type="predicted"/>
<name>A0A9J5YN69_SOLCO</name>
<accession>A0A9J5YN69</accession>
<comment type="caution">
    <text evidence="1">The sequence shown here is derived from an EMBL/GenBank/DDBJ whole genome shotgun (WGS) entry which is preliminary data.</text>
</comment>
<dbReference type="AlphaFoldDB" id="A0A9J5YN69"/>